<dbReference type="SUPFAM" id="SSF55347">
    <property type="entry name" value="Glyceraldehyde-3-phosphate dehydrogenase-like, C-terminal domain"/>
    <property type="match status" value="1"/>
</dbReference>
<dbReference type="RefSeq" id="WP_190236226.1">
    <property type="nucleotide sequence ID" value="NZ_SSOA01000006.1"/>
</dbReference>
<dbReference type="Gene3D" id="3.30.360.10">
    <property type="entry name" value="Dihydrodipicolinate Reductase, domain 2"/>
    <property type="match status" value="1"/>
</dbReference>
<dbReference type="GO" id="GO:0000166">
    <property type="term" value="F:nucleotide binding"/>
    <property type="evidence" value="ECO:0007669"/>
    <property type="project" value="InterPro"/>
</dbReference>
<protein>
    <submittedName>
        <fullName evidence="4">Gfo/Idh/MocA family oxidoreductase</fullName>
    </submittedName>
</protein>
<keyword evidence="1" id="KW-0560">Oxidoreductase</keyword>
<evidence type="ECO:0000256" key="1">
    <source>
        <dbReference type="ARBA" id="ARBA00023002"/>
    </source>
</evidence>
<proteinExistence type="predicted"/>
<dbReference type="SUPFAM" id="SSF51735">
    <property type="entry name" value="NAD(P)-binding Rossmann-fold domains"/>
    <property type="match status" value="1"/>
</dbReference>
<dbReference type="Proteomes" id="UP000310754">
    <property type="component" value="Unassembled WGS sequence"/>
</dbReference>
<sequence>MEKVGIGIIGCGNISAAYLKAMAGFPILDIRGVADLNHDAAKARAEEFGLQARTIEDLFADPQIEIIVNLTVPKAHVEVGLKALAAGKHTYSEKPLGINFADGKKLADAAKAAGLRIGSAPDTFLGGGHQTARALIDRGVIGIPVGGSASFMCPGHERWHPNPGFYYEIGGGPMLDMGPYYITDLVNLLGPVTQVAGFATKLRKERVITSEPRNGEHIPVEVPTHVAGVMSFANGAIVQVSMSFDVAGHKHVPIEVYGTEGTLIVPDPNHFAGPVELLKKGGGFEDQPVTQPYADGNFRSLGIADMAHAIRSNRPHRANGDLALHVLEVMEAFHTAAANGKTVTITTTVERPEPLITSLSGGVIAH</sequence>
<dbReference type="InterPro" id="IPR036291">
    <property type="entry name" value="NAD(P)-bd_dom_sf"/>
</dbReference>
<comment type="caution">
    <text evidence="4">The sequence shown here is derived from an EMBL/GenBank/DDBJ whole genome shotgun (WGS) entry which is preliminary data.</text>
</comment>
<dbReference type="Pfam" id="PF01408">
    <property type="entry name" value="GFO_IDH_MocA"/>
    <property type="match status" value="1"/>
</dbReference>
<evidence type="ECO:0000259" key="2">
    <source>
        <dbReference type="Pfam" id="PF01408"/>
    </source>
</evidence>
<dbReference type="GO" id="GO:0016491">
    <property type="term" value="F:oxidoreductase activity"/>
    <property type="evidence" value="ECO:0007669"/>
    <property type="project" value="UniProtKB-KW"/>
</dbReference>
<dbReference type="PANTHER" id="PTHR43818">
    <property type="entry name" value="BCDNA.GH03377"/>
    <property type="match status" value="1"/>
</dbReference>
<dbReference type="InterPro" id="IPR000683">
    <property type="entry name" value="Gfo/Idh/MocA-like_OxRdtase_N"/>
</dbReference>
<name>A0A4S3ZU55_9HYPH</name>
<feature type="domain" description="GFO/IDH/MocA-like oxidoreductase" evidence="3">
    <location>
        <begin position="129"/>
        <end position="263"/>
    </location>
</feature>
<dbReference type="AlphaFoldDB" id="A0A4S3ZU55"/>
<dbReference type="Gene3D" id="3.40.50.720">
    <property type="entry name" value="NAD(P)-binding Rossmann-like Domain"/>
    <property type="match status" value="1"/>
</dbReference>
<evidence type="ECO:0000259" key="3">
    <source>
        <dbReference type="Pfam" id="PF22725"/>
    </source>
</evidence>
<evidence type="ECO:0000313" key="5">
    <source>
        <dbReference type="Proteomes" id="UP000310754"/>
    </source>
</evidence>
<dbReference type="PANTHER" id="PTHR43818:SF11">
    <property type="entry name" value="BCDNA.GH03377"/>
    <property type="match status" value="1"/>
</dbReference>
<gene>
    <name evidence="4" type="ORF">E6C51_12715</name>
</gene>
<organism evidence="4 5">
    <name type="scientific">Allorhizobium terrae</name>
    <dbReference type="NCBI Taxonomy" id="1848972"/>
    <lineage>
        <taxon>Bacteria</taxon>
        <taxon>Pseudomonadati</taxon>
        <taxon>Pseudomonadota</taxon>
        <taxon>Alphaproteobacteria</taxon>
        <taxon>Hyphomicrobiales</taxon>
        <taxon>Rhizobiaceae</taxon>
        <taxon>Rhizobium/Agrobacterium group</taxon>
        <taxon>Allorhizobium</taxon>
    </lineage>
</organism>
<reference evidence="4 5" key="1">
    <citation type="submission" date="2019-04" db="EMBL/GenBank/DDBJ databases">
        <title>Rhizobium terrae sp. nov., isolated from a paddy soil.</title>
        <authorList>
            <person name="Lin S.-Y."/>
            <person name="Hameed A."/>
            <person name="Huang H.-I."/>
            <person name="Young C.-C."/>
        </authorList>
    </citation>
    <scope>NUCLEOTIDE SEQUENCE [LARGE SCALE GENOMIC DNA]</scope>
    <source>
        <strain evidence="4 5">CC-HIH110</strain>
    </source>
</reference>
<dbReference type="EMBL" id="SSOA01000006">
    <property type="protein sequence ID" value="THF49245.1"/>
    <property type="molecule type" value="Genomic_DNA"/>
</dbReference>
<accession>A0A4S3ZU55</accession>
<dbReference type="Pfam" id="PF22725">
    <property type="entry name" value="GFO_IDH_MocA_C3"/>
    <property type="match status" value="1"/>
</dbReference>
<dbReference type="InterPro" id="IPR055170">
    <property type="entry name" value="GFO_IDH_MocA-like_dom"/>
</dbReference>
<evidence type="ECO:0000313" key="4">
    <source>
        <dbReference type="EMBL" id="THF49245.1"/>
    </source>
</evidence>
<keyword evidence="5" id="KW-1185">Reference proteome</keyword>
<dbReference type="InterPro" id="IPR050463">
    <property type="entry name" value="Gfo/Idh/MocA_oxidrdct_glycsds"/>
</dbReference>
<feature type="domain" description="Gfo/Idh/MocA-like oxidoreductase N-terminal" evidence="2">
    <location>
        <begin position="5"/>
        <end position="117"/>
    </location>
</feature>